<keyword evidence="2" id="KW-0472">Membrane</keyword>
<evidence type="ECO:0000256" key="2">
    <source>
        <dbReference type="SAM" id="Phobius"/>
    </source>
</evidence>
<dbReference type="InParanoid" id="A0A804PLM5"/>
<dbReference type="Gramene" id="Zm00001eb252320_T001">
    <property type="protein sequence ID" value="Zm00001eb252320_P001"/>
    <property type="gene ID" value="Zm00001eb252320"/>
</dbReference>
<dbReference type="InterPro" id="IPR027417">
    <property type="entry name" value="P-loop_NTPase"/>
</dbReference>
<dbReference type="GeneID" id="103627630"/>
<evidence type="ECO:0000256" key="1">
    <source>
        <dbReference type="SAM" id="MobiDB-lite"/>
    </source>
</evidence>
<keyword evidence="2" id="KW-1133">Transmembrane helix</keyword>
<dbReference type="SUPFAM" id="SSF52540">
    <property type="entry name" value="P-loop containing nucleoside triphosphate hydrolases"/>
    <property type="match status" value="1"/>
</dbReference>
<name>A0A804PLM5_MAIZE</name>
<feature type="transmembrane region" description="Helical" evidence="2">
    <location>
        <begin position="38"/>
        <end position="67"/>
    </location>
</feature>
<reference evidence="3" key="3">
    <citation type="submission" date="2021-05" db="UniProtKB">
        <authorList>
            <consortium name="EnsemblPlants"/>
        </authorList>
    </citation>
    <scope>IDENTIFICATION</scope>
    <source>
        <strain evidence="3">cv. B73</strain>
    </source>
</reference>
<dbReference type="KEGG" id="zma:103627630"/>
<protein>
    <submittedName>
        <fullName evidence="3">Uncharacterized protein</fullName>
    </submittedName>
</protein>
<dbReference type="EnsemblPlants" id="Zm00001eb252320_T001">
    <property type="protein sequence ID" value="Zm00001eb252320_P001"/>
    <property type="gene ID" value="Zm00001eb252320"/>
</dbReference>
<reference evidence="3" key="2">
    <citation type="submission" date="2019-07" db="EMBL/GenBank/DDBJ databases">
        <authorList>
            <person name="Seetharam A."/>
            <person name="Woodhouse M."/>
            <person name="Cannon E."/>
        </authorList>
    </citation>
    <scope>NUCLEOTIDE SEQUENCE [LARGE SCALE GENOMIC DNA]</scope>
    <source>
        <strain evidence="3">cv. B73</strain>
    </source>
</reference>
<dbReference type="FunCoup" id="A0A804PLM5">
    <property type="interactions" value="188"/>
</dbReference>
<keyword evidence="4" id="KW-1185">Reference proteome</keyword>
<feature type="compositionally biased region" description="Basic and acidic residues" evidence="1">
    <location>
        <begin position="328"/>
        <end position="355"/>
    </location>
</feature>
<dbReference type="AlphaFoldDB" id="A0A804PLM5"/>
<evidence type="ECO:0000313" key="4">
    <source>
        <dbReference type="Proteomes" id="UP000007305"/>
    </source>
</evidence>
<dbReference type="OrthoDB" id="1876408at2759"/>
<evidence type="ECO:0000313" key="3">
    <source>
        <dbReference type="EnsemblPlants" id="Zm00001eb252320_P001"/>
    </source>
</evidence>
<proteinExistence type="predicted"/>
<reference evidence="4" key="1">
    <citation type="journal article" date="2009" name="Science">
        <title>The B73 maize genome: complexity, diversity, and dynamics.</title>
        <authorList>
            <person name="Schnable P.S."/>
            <person name="Ware D."/>
            <person name="Fulton R.S."/>
            <person name="Stein J.C."/>
            <person name="Wei F."/>
            <person name="Pasternak S."/>
            <person name="Liang C."/>
            <person name="Zhang J."/>
            <person name="Fulton L."/>
            <person name="Graves T.A."/>
            <person name="Minx P."/>
            <person name="Reily A.D."/>
            <person name="Courtney L."/>
            <person name="Kruchowski S.S."/>
            <person name="Tomlinson C."/>
            <person name="Strong C."/>
            <person name="Delehaunty K."/>
            <person name="Fronick C."/>
            <person name="Courtney B."/>
            <person name="Rock S.M."/>
            <person name="Belter E."/>
            <person name="Du F."/>
            <person name="Kim K."/>
            <person name="Abbott R.M."/>
            <person name="Cotton M."/>
            <person name="Levy A."/>
            <person name="Marchetto P."/>
            <person name="Ochoa K."/>
            <person name="Jackson S.M."/>
            <person name="Gillam B."/>
            <person name="Chen W."/>
            <person name="Yan L."/>
            <person name="Higginbotham J."/>
            <person name="Cardenas M."/>
            <person name="Waligorski J."/>
            <person name="Applebaum E."/>
            <person name="Phelps L."/>
            <person name="Falcone J."/>
            <person name="Kanchi K."/>
            <person name="Thane T."/>
            <person name="Scimone A."/>
            <person name="Thane N."/>
            <person name="Henke J."/>
            <person name="Wang T."/>
            <person name="Ruppert J."/>
            <person name="Shah N."/>
            <person name="Rotter K."/>
            <person name="Hodges J."/>
            <person name="Ingenthron E."/>
            <person name="Cordes M."/>
            <person name="Kohlberg S."/>
            <person name="Sgro J."/>
            <person name="Delgado B."/>
            <person name="Mead K."/>
            <person name="Chinwalla A."/>
            <person name="Leonard S."/>
            <person name="Crouse K."/>
            <person name="Collura K."/>
            <person name="Kudrna D."/>
            <person name="Currie J."/>
            <person name="He R."/>
            <person name="Angelova A."/>
            <person name="Rajasekar S."/>
            <person name="Mueller T."/>
            <person name="Lomeli R."/>
            <person name="Scara G."/>
            <person name="Ko A."/>
            <person name="Delaney K."/>
            <person name="Wissotski M."/>
            <person name="Lopez G."/>
            <person name="Campos D."/>
            <person name="Braidotti M."/>
            <person name="Ashley E."/>
            <person name="Golser W."/>
            <person name="Kim H."/>
            <person name="Lee S."/>
            <person name="Lin J."/>
            <person name="Dujmic Z."/>
            <person name="Kim W."/>
            <person name="Talag J."/>
            <person name="Zuccolo A."/>
            <person name="Fan C."/>
            <person name="Sebastian A."/>
            <person name="Kramer M."/>
            <person name="Spiegel L."/>
            <person name="Nascimento L."/>
            <person name="Zutavern T."/>
            <person name="Miller B."/>
            <person name="Ambroise C."/>
            <person name="Muller S."/>
            <person name="Spooner W."/>
            <person name="Narechania A."/>
            <person name="Ren L."/>
            <person name="Wei S."/>
            <person name="Kumari S."/>
            <person name="Faga B."/>
            <person name="Levy M.J."/>
            <person name="McMahan L."/>
            <person name="Van Buren P."/>
            <person name="Vaughn M.W."/>
            <person name="Ying K."/>
            <person name="Yeh C.-T."/>
            <person name="Emrich S.J."/>
            <person name="Jia Y."/>
            <person name="Kalyanaraman A."/>
            <person name="Hsia A.-P."/>
            <person name="Barbazuk W.B."/>
            <person name="Baucom R.S."/>
            <person name="Brutnell T.P."/>
            <person name="Carpita N.C."/>
            <person name="Chaparro C."/>
            <person name="Chia J.-M."/>
            <person name="Deragon J.-M."/>
            <person name="Estill J.C."/>
            <person name="Fu Y."/>
            <person name="Jeddeloh J.A."/>
            <person name="Han Y."/>
            <person name="Lee H."/>
            <person name="Li P."/>
            <person name="Lisch D.R."/>
            <person name="Liu S."/>
            <person name="Liu Z."/>
            <person name="Nagel D.H."/>
            <person name="McCann M.C."/>
            <person name="SanMiguel P."/>
            <person name="Myers A.M."/>
            <person name="Nettleton D."/>
            <person name="Nguyen J."/>
            <person name="Penning B.W."/>
            <person name="Ponnala L."/>
            <person name="Schneider K.L."/>
            <person name="Schwartz D.C."/>
            <person name="Sharma A."/>
            <person name="Soderlund C."/>
            <person name="Springer N.M."/>
            <person name="Sun Q."/>
            <person name="Wang H."/>
            <person name="Waterman M."/>
            <person name="Westerman R."/>
            <person name="Wolfgruber T.K."/>
            <person name="Yang L."/>
            <person name="Yu Y."/>
            <person name="Zhang L."/>
            <person name="Zhou S."/>
            <person name="Zhu Q."/>
            <person name="Bennetzen J.L."/>
            <person name="Dawe R.K."/>
            <person name="Jiang J."/>
            <person name="Jiang N."/>
            <person name="Presting G.G."/>
            <person name="Wessler S.R."/>
            <person name="Aluru S."/>
            <person name="Martienssen R.A."/>
            <person name="Clifton S.W."/>
            <person name="McCombie W.R."/>
            <person name="Wing R.A."/>
            <person name="Wilson R.K."/>
        </authorList>
    </citation>
    <scope>NUCLEOTIDE SEQUENCE [LARGE SCALE GENOMIC DNA]</scope>
    <source>
        <strain evidence="4">cv. B73</strain>
    </source>
</reference>
<dbReference type="RefSeq" id="XP_008646144.1">
    <property type="nucleotide sequence ID" value="XM_008647922.3"/>
</dbReference>
<organism evidence="3 4">
    <name type="scientific">Zea mays</name>
    <name type="common">Maize</name>
    <dbReference type="NCBI Taxonomy" id="4577"/>
    <lineage>
        <taxon>Eukaryota</taxon>
        <taxon>Viridiplantae</taxon>
        <taxon>Streptophyta</taxon>
        <taxon>Embryophyta</taxon>
        <taxon>Tracheophyta</taxon>
        <taxon>Spermatophyta</taxon>
        <taxon>Magnoliopsida</taxon>
        <taxon>Liliopsida</taxon>
        <taxon>Poales</taxon>
        <taxon>Poaceae</taxon>
        <taxon>PACMAD clade</taxon>
        <taxon>Panicoideae</taxon>
        <taxon>Andropogonodae</taxon>
        <taxon>Andropogoneae</taxon>
        <taxon>Tripsacinae</taxon>
        <taxon>Zea</taxon>
    </lineage>
</organism>
<keyword evidence="2" id="KW-0812">Transmembrane</keyword>
<sequence length="365" mass="39756">MSLWSDSILVKHGASSTKHLADPVPRQIPPTHKKIPSLFMLTVMLPLLIAAAAAAGALALIVATRLLREDAVASLRREIREVLTALVADDEDGDGESASPPPPSVLITGFRAHGKSSLVNTACRALAAEDGPLLLRAEASPPGGGTDGLRRLLRVNAVVAGADGDSAGAGESDAVELLDAPPLPEAFRLKREDVDAAISVGDPECVVFVLRCDAPTKERSAAIKCLPEISAAVRNKGLNLIVVLTFKKATRSIRQAEELLREVSFRARTDCVYFIENYTWSKNGPNLRHPPVIKNEFETHFTVLTIIRQCLEFIKLNRSQSKDKKRNGKQEKAPEPKPKNPRTETKQYRKIKEPSVRLFFNGSET</sequence>
<feature type="region of interest" description="Disordered" evidence="1">
    <location>
        <begin position="320"/>
        <end position="365"/>
    </location>
</feature>
<accession>A0A804PLM5</accession>
<dbReference type="Proteomes" id="UP000007305">
    <property type="component" value="Chromosome 5"/>
</dbReference>
<gene>
    <name evidence="3" type="primary">LOC103627630</name>
</gene>